<feature type="domain" description="N-acetyltransferase" evidence="3">
    <location>
        <begin position="25"/>
        <end position="170"/>
    </location>
</feature>
<dbReference type="Gene3D" id="3.40.630.30">
    <property type="match status" value="1"/>
</dbReference>
<evidence type="ECO:0000313" key="4">
    <source>
        <dbReference type="EMBL" id="EQD26965.1"/>
    </source>
</evidence>
<reference evidence="4" key="1">
    <citation type="submission" date="2013-08" db="EMBL/GenBank/DDBJ databases">
        <authorList>
            <person name="Mendez C."/>
            <person name="Richter M."/>
            <person name="Ferrer M."/>
            <person name="Sanchez J."/>
        </authorList>
    </citation>
    <scope>NUCLEOTIDE SEQUENCE</scope>
</reference>
<dbReference type="GO" id="GO:0016747">
    <property type="term" value="F:acyltransferase activity, transferring groups other than amino-acyl groups"/>
    <property type="evidence" value="ECO:0007669"/>
    <property type="project" value="InterPro"/>
</dbReference>
<dbReference type="CDD" id="cd04301">
    <property type="entry name" value="NAT_SF"/>
    <property type="match status" value="1"/>
</dbReference>
<reference evidence="4" key="2">
    <citation type="journal article" date="2014" name="ISME J.">
        <title>Microbial stratification in low pH oxic and suboxic macroscopic growths along an acid mine drainage.</title>
        <authorList>
            <person name="Mendez-Garcia C."/>
            <person name="Mesa V."/>
            <person name="Sprenger R.R."/>
            <person name="Richter M."/>
            <person name="Diez M.S."/>
            <person name="Solano J."/>
            <person name="Bargiela R."/>
            <person name="Golyshina O.V."/>
            <person name="Manteca A."/>
            <person name="Ramos J.L."/>
            <person name="Gallego J.R."/>
            <person name="Llorente I."/>
            <person name="Martins Dos Santos V.A."/>
            <person name="Jensen O.N."/>
            <person name="Pelaez A.I."/>
            <person name="Sanchez J."/>
            <person name="Ferrer M."/>
        </authorList>
    </citation>
    <scope>NUCLEOTIDE SEQUENCE</scope>
</reference>
<accession>T0ZAS8</accession>
<dbReference type="EMBL" id="AUZY01013012">
    <property type="protein sequence ID" value="EQD26965.1"/>
    <property type="molecule type" value="Genomic_DNA"/>
</dbReference>
<keyword evidence="4" id="KW-0687">Ribonucleoprotein</keyword>
<protein>
    <submittedName>
        <fullName evidence="4">Ribosomal protein s18 alanine acetyltransferase</fullName>
    </submittedName>
</protein>
<dbReference type="InterPro" id="IPR016181">
    <property type="entry name" value="Acyl_CoA_acyltransferase"/>
</dbReference>
<keyword evidence="2" id="KW-0012">Acyltransferase</keyword>
<keyword evidence="1 4" id="KW-0808">Transferase</keyword>
<keyword evidence="4" id="KW-0689">Ribosomal protein</keyword>
<organism evidence="4">
    <name type="scientific">mine drainage metagenome</name>
    <dbReference type="NCBI Taxonomy" id="410659"/>
    <lineage>
        <taxon>unclassified sequences</taxon>
        <taxon>metagenomes</taxon>
        <taxon>ecological metagenomes</taxon>
    </lineage>
</organism>
<gene>
    <name evidence="4" type="ORF">B1B_19364</name>
</gene>
<dbReference type="PANTHER" id="PTHR43420:SF12">
    <property type="entry name" value="N-ACETYLTRANSFERASE DOMAIN-CONTAINING PROTEIN"/>
    <property type="match status" value="1"/>
</dbReference>
<sequence>MRCIAETAPTPDPLLPGRQASERDVFLRNFHPRDIPRIAEIVSDALREHYEPSLYLSLSQQWPQGFLVAQDRDAVPPRGSVLGVNQTPGEARILMFAVDARWRDRSIGRTLMEEFLKRSRARGLVRVTLEVRVGNQTALRFYTRFGFSVTDLLRGYYSDGESGYQMTLPL</sequence>
<dbReference type="Pfam" id="PF00583">
    <property type="entry name" value="Acetyltransf_1"/>
    <property type="match status" value="1"/>
</dbReference>
<evidence type="ECO:0000259" key="3">
    <source>
        <dbReference type="PROSITE" id="PS51186"/>
    </source>
</evidence>
<dbReference type="InterPro" id="IPR000182">
    <property type="entry name" value="GNAT_dom"/>
</dbReference>
<dbReference type="AlphaFoldDB" id="T0ZAS8"/>
<dbReference type="InterPro" id="IPR050680">
    <property type="entry name" value="YpeA/RimI_acetyltransf"/>
</dbReference>
<dbReference type="PANTHER" id="PTHR43420">
    <property type="entry name" value="ACETYLTRANSFERASE"/>
    <property type="match status" value="1"/>
</dbReference>
<evidence type="ECO:0000256" key="2">
    <source>
        <dbReference type="ARBA" id="ARBA00023315"/>
    </source>
</evidence>
<proteinExistence type="predicted"/>
<comment type="caution">
    <text evidence="4">The sequence shown here is derived from an EMBL/GenBank/DDBJ whole genome shotgun (WGS) entry which is preliminary data.</text>
</comment>
<dbReference type="SUPFAM" id="SSF55729">
    <property type="entry name" value="Acyl-CoA N-acyltransferases (Nat)"/>
    <property type="match status" value="1"/>
</dbReference>
<dbReference type="PROSITE" id="PS51186">
    <property type="entry name" value="GNAT"/>
    <property type="match status" value="1"/>
</dbReference>
<dbReference type="GO" id="GO:0005840">
    <property type="term" value="C:ribosome"/>
    <property type="evidence" value="ECO:0007669"/>
    <property type="project" value="UniProtKB-KW"/>
</dbReference>
<evidence type="ECO:0000256" key="1">
    <source>
        <dbReference type="ARBA" id="ARBA00022679"/>
    </source>
</evidence>
<name>T0ZAS8_9ZZZZ</name>